<dbReference type="GO" id="GO:0016209">
    <property type="term" value="F:antioxidant activity"/>
    <property type="evidence" value="ECO:0007669"/>
    <property type="project" value="InterPro"/>
</dbReference>
<name>A0AAW6RNB4_9BURK</name>
<dbReference type="SUPFAM" id="SSF52833">
    <property type="entry name" value="Thioredoxin-like"/>
    <property type="match status" value="1"/>
</dbReference>
<dbReference type="InterPro" id="IPR000866">
    <property type="entry name" value="AhpC/TSA"/>
</dbReference>
<dbReference type="Proteomes" id="UP001237156">
    <property type="component" value="Unassembled WGS sequence"/>
</dbReference>
<proteinExistence type="predicted"/>
<organism evidence="2 3">
    <name type="scientific">Ottowia cancrivicina</name>
    <dbReference type="NCBI Taxonomy" id="3040346"/>
    <lineage>
        <taxon>Bacteria</taxon>
        <taxon>Pseudomonadati</taxon>
        <taxon>Pseudomonadota</taxon>
        <taxon>Betaproteobacteria</taxon>
        <taxon>Burkholderiales</taxon>
        <taxon>Comamonadaceae</taxon>
        <taxon>Ottowia</taxon>
    </lineage>
</organism>
<dbReference type="PROSITE" id="PS51352">
    <property type="entry name" value="THIOREDOXIN_2"/>
    <property type="match status" value="1"/>
</dbReference>
<comment type="caution">
    <text evidence="2">The sequence shown here is derived from an EMBL/GenBank/DDBJ whole genome shotgun (WGS) entry which is preliminary data.</text>
</comment>
<dbReference type="Gene3D" id="3.40.30.10">
    <property type="entry name" value="Glutaredoxin"/>
    <property type="match status" value="1"/>
</dbReference>
<feature type="domain" description="Thioredoxin" evidence="1">
    <location>
        <begin position="45"/>
        <end position="190"/>
    </location>
</feature>
<keyword evidence="3" id="KW-1185">Reference proteome</keyword>
<dbReference type="PANTHER" id="PTHR42852:SF17">
    <property type="entry name" value="THIOREDOXIN-LIKE PROTEIN HI_1115"/>
    <property type="match status" value="1"/>
</dbReference>
<protein>
    <submittedName>
        <fullName evidence="2">Redoxin domain-containing protein</fullName>
    </submittedName>
</protein>
<dbReference type="PANTHER" id="PTHR42852">
    <property type="entry name" value="THIOL:DISULFIDE INTERCHANGE PROTEIN DSBE"/>
    <property type="match status" value="1"/>
</dbReference>
<dbReference type="InterPro" id="IPR050553">
    <property type="entry name" value="Thioredoxin_ResA/DsbE_sf"/>
</dbReference>
<evidence type="ECO:0000313" key="3">
    <source>
        <dbReference type="Proteomes" id="UP001237156"/>
    </source>
</evidence>
<dbReference type="InterPro" id="IPR036249">
    <property type="entry name" value="Thioredoxin-like_sf"/>
</dbReference>
<dbReference type="RefSeq" id="WP_279523952.1">
    <property type="nucleotide sequence ID" value="NZ_JARVII010000006.1"/>
</dbReference>
<dbReference type="GO" id="GO:0016491">
    <property type="term" value="F:oxidoreductase activity"/>
    <property type="evidence" value="ECO:0007669"/>
    <property type="project" value="InterPro"/>
</dbReference>
<dbReference type="AlphaFoldDB" id="A0AAW6RNB4"/>
<evidence type="ECO:0000313" key="2">
    <source>
        <dbReference type="EMBL" id="MDG9698965.1"/>
    </source>
</evidence>
<sequence length="190" mass="20860">MTDSAQAAAARPRWPARFCQWLKRGWRRRLVSLAVFAAALLAVGAWQTRHVPDGMAPALAGTLPDGRALTLAQWRAAHPGRAVAVHFWAEWCSICRLEQGHVSSLMQNWPVLTVATRSGDGQAVARTLARRGLGGWPTIVDEDGAIARAWGISGVPAFIVIDPEGQIRAASMGYTPTLTMRLRLWWAQRF</sequence>
<evidence type="ECO:0000259" key="1">
    <source>
        <dbReference type="PROSITE" id="PS51352"/>
    </source>
</evidence>
<dbReference type="Pfam" id="PF00578">
    <property type="entry name" value="AhpC-TSA"/>
    <property type="match status" value="1"/>
</dbReference>
<reference evidence="2 3" key="1">
    <citation type="submission" date="2023-04" db="EMBL/GenBank/DDBJ databases">
        <title>Ottowia paracancer sp. nov., isolated from human stomach.</title>
        <authorList>
            <person name="Song Y."/>
        </authorList>
    </citation>
    <scope>NUCLEOTIDE SEQUENCE [LARGE SCALE GENOMIC DNA]</scope>
    <source>
        <strain evidence="2 3">10c7w1</strain>
    </source>
</reference>
<dbReference type="EMBL" id="JARVII010000006">
    <property type="protein sequence ID" value="MDG9698965.1"/>
    <property type="molecule type" value="Genomic_DNA"/>
</dbReference>
<dbReference type="InterPro" id="IPR013766">
    <property type="entry name" value="Thioredoxin_domain"/>
</dbReference>
<gene>
    <name evidence="2" type="ORF">QB898_04400</name>
</gene>
<accession>A0AAW6RNB4</accession>